<protein>
    <submittedName>
        <fullName evidence="1">Uncharacterized protein</fullName>
    </submittedName>
</protein>
<dbReference type="Proteomes" id="UP000198598">
    <property type="component" value="Unassembled WGS sequence"/>
</dbReference>
<accession>A0A1I1SM73</accession>
<dbReference type="EMBL" id="FOLQ01000005">
    <property type="protein sequence ID" value="SFD47546.1"/>
    <property type="molecule type" value="Genomic_DNA"/>
</dbReference>
<dbReference type="AlphaFoldDB" id="A0A1I1SM73"/>
<evidence type="ECO:0000313" key="1">
    <source>
        <dbReference type="EMBL" id="SFD47546.1"/>
    </source>
</evidence>
<gene>
    <name evidence="1" type="ORF">SAMN05216167_105158</name>
</gene>
<dbReference type="RefSeq" id="WP_093827558.1">
    <property type="nucleotide sequence ID" value="NZ_FOLQ01000005.1"/>
</dbReference>
<dbReference type="OrthoDB" id="957881at2"/>
<proteinExistence type="predicted"/>
<dbReference type="STRING" id="662367.SAMN05216167_105158"/>
<reference evidence="1 2" key="1">
    <citation type="submission" date="2016-10" db="EMBL/GenBank/DDBJ databases">
        <authorList>
            <person name="de Groot N.N."/>
        </authorList>
    </citation>
    <scope>NUCLEOTIDE SEQUENCE [LARGE SCALE GENOMIC DNA]</scope>
    <source>
        <strain evidence="1 2">DSM 26130</strain>
    </source>
</reference>
<keyword evidence="2" id="KW-1185">Reference proteome</keyword>
<name>A0A1I1SM73_9BACT</name>
<organism evidence="1 2">
    <name type="scientific">Spirosoma endophyticum</name>
    <dbReference type="NCBI Taxonomy" id="662367"/>
    <lineage>
        <taxon>Bacteria</taxon>
        <taxon>Pseudomonadati</taxon>
        <taxon>Bacteroidota</taxon>
        <taxon>Cytophagia</taxon>
        <taxon>Cytophagales</taxon>
        <taxon>Cytophagaceae</taxon>
        <taxon>Spirosoma</taxon>
    </lineage>
</organism>
<sequence>MSHTEQPIQLGATKKKNVVINYILQQMAVLMLAETRPDDKFTRAVQEAADKTRKRLLASHTEDELKPIMIMKDVAVGMALKLTTVESFDALNLCRHYMEELTAGRVIIMENDLDVDPDQLTLPASDNDQQ</sequence>
<evidence type="ECO:0000313" key="2">
    <source>
        <dbReference type="Proteomes" id="UP000198598"/>
    </source>
</evidence>